<evidence type="ECO:0000313" key="2">
    <source>
        <dbReference type="Ensembl" id="ENSMMUP00000074284.1"/>
    </source>
</evidence>
<protein>
    <submittedName>
        <fullName evidence="2">Uncharacterized protein</fullName>
    </submittedName>
</protein>
<dbReference type="Ensembl" id="ENSMMUT00000086254.1">
    <property type="protein sequence ID" value="ENSMMUP00000074284.1"/>
    <property type="gene ID" value="ENSMMUG00000061110.1"/>
</dbReference>
<dbReference type="VEuPathDB" id="HostDB:ENSMMUG00000061110"/>
<reference evidence="2" key="4">
    <citation type="submission" date="2025-09" db="UniProtKB">
        <authorList>
            <consortium name="Ensembl"/>
        </authorList>
    </citation>
    <scope>IDENTIFICATION</scope>
    <source>
        <strain evidence="2">17573</strain>
    </source>
</reference>
<dbReference type="AlphaFoldDB" id="A0A5F8A8T3"/>
<name>A0A5F8A8T3_MACMU</name>
<dbReference type="Proteomes" id="UP000006718">
    <property type="component" value="Chromosome X"/>
</dbReference>
<feature type="region of interest" description="Disordered" evidence="1">
    <location>
        <begin position="87"/>
        <end position="110"/>
    </location>
</feature>
<proteinExistence type="predicted"/>
<feature type="compositionally biased region" description="Basic and acidic residues" evidence="1">
    <location>
        <begin position="89"/>
        <end position="110"/>
    </location>
</feature>
<evidence type="ECO:0000256" key="1">
    <source>
        <dbReference type="SAM" id="MobiDB-lite"/>
    </source>
</evidence>
<feature type="compositionally biased region" description="Polar residues" evidence="1">
    <location>
        <begin position="128"/>
        <end position="139"/>
    </location>
</feature>
<dbReference type="GeneTree" id="ENSGT00980000202117"/>
<sequence>MWESLELPRDLLNGFDQHIDSDMYNNVQVEVVSDRDEDLVGNWSKGHSCYAERLASFCPCPRDLWNCDLKRDYLRYLAEEISKQQSIQKEAEHKSLEKLQSKDEVEKKNPFSEEKFKLAAEICKSNKDPNVNHQENGGNVSRACHRPSR</sequence>
<reference evidence="2" key="3">
    <citation type="submission" date="2025-08" db="UniProtKB">
        <authorList>
            <consortium name="Ensembl"/>
        </authorList>
    </citation>
    <scope>IDENTIFICATION</scope>
    <source>
        <strain evidence="2">17573</strain>
    </source>
</reference>
<feature type="region of interest" description="Disordered" evidence="1">
    <location>
        <begin position="127"/>
        <end position="149"/>
    </location>
</feature>
<organism evidence="2 3">
    <name type="scientific">Macaca mulatta</name>
    <name type="common">Rhesus macaque</name>
    <dbReference type="NCBI Taxonomy" id="9544"/>
    <lineage>
        <taxon>Eukaryota</taxon>
        <taxon>Metazoa</taxon>
        <taxon>Chordata</taxon>
        <taxon>Craniata</taxon>
        <taxon>Vertebrata</taxon>
        <taxon>Euteleostomi</taxon>
        <taxon>Mammalia</taxon>
        <taxon>Eutheria</taxon>
        <taxon>Euarchontoglires</taxon>
        <taxon>Primates</taxon>
        <taxon>Haplorrhini</taxon>
        <taxon>Catarrhini</taxon>
        <taxon>Cercopithecidae</taxon>
        <taxon>Cercopithecinae</taxon>
        <taxon>Macaca</taxon>
    </lineage>
</organism>
<dbReference type="STRING" id="9544.ENSMMUP00000074284"/>
<reference evidence="3" key="1">
    <citation type="journal article" date="2007" name="Science">
        <title>Evolutionary and biomedical insights from the rhesus macaque genome.</title>
        <authorList>
            <person name="Gibbs R.A."/>
            <person name="Rogers J."/>
            <person name="Katze M.G."/>
            <person name="Bumgarner R."/>
            <person name="Weinstock G.M."/>
            <person name="Mardis E.R."/>
            <person name="Remington K.A."/>
            <person name="Strausberg R.L."/>
            <person name="Venter J.C."/>
            <person name="Wilson R.K."/>
            <person name="Batzer M.A."/>
            <person name="Bustamante C.D."/>
            <person name="Eichler E.E."/>
            <person name="Hahn M.W."/>
            <person name="Hardison R.C."/>
            <person name="Makova K.D."/>
            <person name="Miller W."/>
            <person name="Milosavljevic A."/>
            <person name="Palermo R.E."/>
            <person name="Siepel A."/>
            <person name="Sikela J.M."/>
            <person name="Attaway T."/>
            <person name="Bell S."/>
            <person name="Bernard K.E."/>
            <person name="Buhay C.J."/>
            <person name="Chandrabose M.N."/>
            <person name="Dao M."/>
            <person name="Davis C."/>
            <person name="Delehaunty K.D."/>
            <person name="Ding Y."/>
            <person name="Dinh H.H."/>
            <person name="Dugan-Rocha S."/>
            <person name="Fulton L.A."/>
            <person name="Gabisi R.A."/>
            <person name="Garner T.T."/>
            <person name="Godfrey J."/>
            <person name="Hawes A.C."/>
            <person name="Hernandez J."/>
            <person name="Hines S."/>
            <person name="Holder M."/>
            <person name="Hume J."/>
            <person name="Jhangiani S.N."/>
            <person name="Joshi V."/>
            <person name="Khan Z.M."/>
            <person name="Kirkness E.F."/>
            <person name="Cree A."/>
            <person name="Fowler R.G."/>
            <person name="Lee S."/>
            <person name="Lewis L.R."/>
            <person name="Li Z."/>
            <person name="Liu Y.-S."/>
            <person name="Moore S.M."/>
            <person name="Muzny D."/>
            <person name="Nazareth L.V."/>
            <person name="Ngo D.N."/>
            <person name="Okwuonu G.O."/>
            <person name="Pai G."/>
            <person name="Parker D."/>
            <person name="Paul H.A."/>
            <person name="Pfannkoch C."/>
            <person name="Pohl C.S."/>
            <person name="Rogers Y.-H.C."/>
            <person name="Ruiz S.J."/>
            <person name="Sabo A."/>
            <person name="Santibanez J."/>
            <person name="Schneider B.W."/>
            <person name="Smith S.M."/>
            <person name="Sodergren E."/>
            <person name="Svatek A.F."/>
            <person name="Utterback T.R."/>
            <person name="Vattathil S."/>
            <person name="Warren W."/>
            <person name="White C.S."/>
            <person name="Chinwalla A.T."/>
            <person name="Feng Y."/>
            <person name="Halpern A.L."/>
            <person name="Hillier L.W."/>
            <person name="Huang X."/>
            <person name="Minx P."/>
            <person name="Nelson J.O."/>
            <person name="Pepin K.H."/>
            <person name="Qin X."/>
            <person name="Sutton G.G."/>
            <person name="Venter E."/>
            <person name="Walenz B.P."/>
            <person name="Wallis J.W."/>
            <person name="Worley K.C."/>
            <person name="Yang S.-P."/>
            <person name="Jones S.M."/>
            <person name="Marra M.A."/>
            <person name="Rocchi M."/>
            <person name="Schein J.E."/>
            <person name="Baertsch R."/>
            <person name="Clarke L."/>
            <person name="Csuros M."/>
            <person name="Glasscock J."/>
            <person name="Harris R.A."/>
            <person name="Havlak P."/>
            <person name="Jackson A.R."/>
            <person name="Jiang H."/>
            <person name="Liu Y."/>
            <person name="Messina D.N."/>
            <person name="Shen Y."/>
            <person name="Song H.X.-Z."/>
            <person name="Wylie T."/>
            <person name="Zhang L."/>
            <person name="Birney E."/>
            <person name="Han K."/>
            <person name="Konkel M.K."/>
            <person name="Lee J."/>
            <person name="Smit A.F.A."/>
            <person name="Ullmer B."/>
            <person name="Wang H."/>
            <person name="Xing J."/>
            <person name="Burhans R."/>
            <person name="Cheng Z."/>
            <person name="Karro J.E."/>
            <person name="Ma J."/>
            <person name="Raney B."/>
            <person name="She X."/>
            <person name="Cox M.J."/>
            <person name="Demuth J.P."/>
            <person name="Dumas L.J."/>
            <person name="Han S.-G."/>
            <person name="Hopkins J."/>
            <person name="Karimpour-Fard A."/>
            <person name="Kim Y.H."/>
            <person name="Pollack J.R."/>
            <person name="Vinar T."/>
            <person name="Addo-Quaye C."/>
            <person name="Degenhardt J."/>
            <person name="Denby A."/>
            <person name="Hubisz M.J."/>
            <person name="Indap A."/>
            <person name="Kosiol C."/>
            <person name="Lahn B.T."/>
            <person name="Lawson H.A."/>
            <person name="Marklein A."/>
            <person name="Nielsen R."/>
            <person name="Vallender E.J."/>
            <person name="Clark A.G."/>
            <person name="Ferguson B."/>
            <person name="Hernandez R.D."/>
            <person name="Hirani K."/>
            <person name="Kehrer-Sawatzki H."/>
            <person name="Kolb J."/>
            <person name="Patil S."/>
            <person name="Pu L.-L."/>
            <person name="Ren Y."/>
            <person name="Smith D.G."/>
            <person name="Wheeler D.A."/>
            <person name="Schenck I."/>
            <person name="Ball E.V."/>
            <person name="Chen R."/>
            <person name="Cooper D.N."/>
            <person name="Giardine B."/>
            <person name="Hsu F."/>
            <person name="Kent W.J."/>
            <person name="Lesk A."/>
            <person name="Nelson D.L."/>
            <person name="O'brien W.E."/>
            <person name="Pruefer K."/>
            <person name="Stenson P.D."/>
            <person name="Wallace J.C."/>
            <person name="Ke H."/>
            <person name="Liu X.-M."/>
            <person name="Wang P."/>
            <person name="Xiang A.P."/>
            <person name="Yang F."/>
            <person name="Barber G.P."/>
            <person name="Haussler D."/>
            <person name="Karolchik D."/>
            <person name="Kern A.D."/>
            <person name="Kuhn R.M."/>
            <person name="Smith K.E."/>
            <person name="Zwieg A.S."/>
        </authorList>
    </citation>
    <scope>NUCLEOTIDE SEQUENCE [LARGE SCALE GENOMIC DNA]</scope>
    <source>
        <strain evidence="3">17573</strain>
    </source>
</reference>
<dbReference type="InParanoid" id="A0A5F8A8T3"/>
<accession>A0A5F8A8T3</accession>
<keyword evidence="3" id="KW-1185">Reference proteome</keyword>
<reference evidence="2" key="2">
    <citation type="submission" date="2019-01" db="EMBL/GenBank/DDBJ databases">
        <authorList>
            <person name="Graves T."/>
            <person name="Eichler E.E."/>
            <person name="Wilson R.K."/>
        </authorList>
    </citation>
    <scope>NUCLEOTIDE SEQUENCE [LARGE SCALE GENOMIC DNA]</scope>
    <source>
        <strain evidence="2">17573</strain>
    </source>
</reference>
<evidence type="ECO:0000313" key="3">
    <source>
        <dbReference type="Proteomes" id="UP000006718"/>
    </source>
</evidence>